<dbReference type="RefSeq" id="WP_380827246.1">
    <property type="nucleotide sequence ID" value="NZ_JBHTCG010000009.1"/>
</dbReference>
<evidence type="ECO:0000313" key="1">
    <source>
        <dbReference type="EMBL" id="MFC7383692.1"/>
    </source>
</evidence>
<organism evidence="1 2">
    <name type="scientific">Sphaerisporangium rhizosphaerae</name>
    <dbReference type="NCBI Taxonomy" id="2269375"/>
    <lineage>
        <taxon>Bacteria</taxon>
        <taxon>Bacillati</taxon>
        <taxon>Actinomycetota</taxon>
        <taxon>Actinomycetes</taxon>
        <taxon>Streptosporangiales</taxon>
        <taxon>Streptosporangiaceae</taxon>
        <taxon>Sphaerisporangium</taxon>
    </lineage>
</organism>
<gene>
    <name evidence="1" type="ORF">ACFQSB_15835</name>
</gene>
<evidence type="ECO:0008006" key="3">
    <source>
        <dbReference type="Google" id="ProtNLM"/>
    </source>
</evidence>
<reference evidence="2" key="1">
    <citation type="journal article" date="2019" name="Int. J. Syst. Evol. Microbiol.">
        <title>The Global Catalogue of Microorganisms (GCM) 10K type strain sequencing project: providing services to taxonomists for standard genome sequencing and annotation.</title>
        <authorList>
            <consortium name="The Broad Institute Genomics Platform"/>
            <consortium name="The Broad Institute Genome Sequencing Center for Infectious Disease"/>
            <person name="Wu L."/>
            <person name="Ma J."/>
        </authorList>
    </citation>
    <scope>NUCLEOTIDE SEQUENCE [LARGE SCALE GENOMIC DNA]</scope>
    <source>
        <strain evidence="2">CECT 7649</strain>
    </source>
</reference>
<keyword evidence="2" id="KW-1185">Reference proteome</keyword>
<dbReference type="Proteomes" id="UP001596496">
    <property type="component" value="Unassembled WGS sequence"/>
</dbReference>
<sequence>MLPWLRERGARIMFLSGEAGEGKTSFLRHLMWYSADTHRVIEVKYLAASPSVPAQAFWDAIHGLRSPISETPTPVLLVCDITAPPTTGQEAAIASFLIDFLSADYEDEQITIVLAGRPPWVNAIRRRTVAKSEMINLASLNPGELSHFQSMIRHAYTDLSAAVDNVELQALYPNLQRFVSANGPMAVDTGDRSPSVLVTFLKAVYGDHFHFRLVEECTAMSPADQGAYIQVCMATIAAGGIPERILRRLCEYADLDSRSQLDPWTRDVHNDHMARHAVIAQTVIEESGLHAQIRDCMRTLLQEAPISADADWLLFKILDAISVWEPIAASGKPRLSPNQIRGIAREVLFDGSADFARTSISRSVDPGELIRYSRVLYALLPEEPGNSKATLYLLNQNRQALLRASTIAVDGPTVESISYYLGKAEYLMSKIGGDASASSREIVKRLREFVGREWCGADFYVDLLGHCVKSRSGMSESPEAWDESEVFELYRTAEMAYQYMVSSGVDHPGLFARYMSFRVRKIYGDLSPELRRSVFETGWRLSVELGYPDGGVGIAFDQELAAVGNEVKEFREDLLHEIIGTARRGKQSAAIRLANLVRGDDGKRRAALDAVQALSRTDLSEAASALLSHSVAILLDPMDPQRAEELRQACKSYRGAICNRDAWLDWGDYWRQAARQLLPLDRVAGEEALKDWQRTRARLEK</sequence>
<name>A0ABW2P5B5_9ACTN</name>
<dbReference type="EMBL" id="JBHTCG010000009">
    <property type="protein sequence ID" value="MFC7383692.1"/>
    <property type="molecule type" value="Genomic_DNA"/>
</dbReference>
<proteinExistence type="predicted"/>
<evidence type="ECO:0000313" key="2">
    <source>
        <dbReference type="Proteomes" id="UP001596496"/>
    </source>
</evidence>
<accession>A0ABW2P5B5</accession>
<protein>
    <recommendedName>
        <fullName evidence="3">ATP-binding protein</fullName>
    </recommendedName>
</protein>
<comment type="caution">
    <text evidence="1">The sequence shown here is derived from an EMBL/GenBank/DDBJ whole genome shotgun (WGS) entry which is preliminary data.</text>
</comment>